<dbReference type="Gene3D" id="1.10.8.60">
    <property type="match status" value="1"/>
</dbReference>
<dbReference type="PROSITE" id="PS50110">
    <property type="entry name" value="RESPONSE_REGULATORY"/>
    <property type="match status" value="1"/>
</dbReference>
<dbReference type="InterPro" id="IPR025944">
    <property type="entry name" value="Sigma_54_int_dom_CS"/>
</dbReference>
<dbReference type="CDD" id="cd00009">
    <property type="entry name" value="AAA"/>
    <property type="match status" value="1"/>
</dbReference>
<gene>
    <name evidence="9" type="ORF">DFR35_2374</name>
</gene>
<dbReference type="SUPFAM" id="SSF52540">
    <property type="entry name" value="P-loop containing nucleoside triphosphate hydrolases"/>
    <property type="match status" value="1"/>
</dbReference>
<dbReference type="Gene3D" id="3.40.50.300">
    <property type="entry name" value="P-loop containing nucleotide triphosphate hydrolases"/>
    <property type="match status" value="1"/>
</dbReference>
<keyword evidence="5" id="KW-0804">Transcription</keyword>
<dbReference type="InterPro" id="IPR002078">
    <property type="entry name" value="Sigma_54_int"/>
</dbReference>
<dbReference type="Pfam" id="PF02954">
    <property type="entry name" value="HTH_8"/>
    <property type="match status" value="1"/>
</dbReference>
<dbReference type="PANTHER" id="PTHR32071">
    <property type="entry name" value="TRANSCRIPTIONAL REGULATORY PROTEIN"/>
    <property type="match status" value="1"/>
</dbReference>
<keyword evidence="6" id="KW-0597">Phosphoprotein</keyword>
<proteinExistence type="predicted"/>
<dbReference type="InterPro" id="IPR002197">
    <property type="entry name" value="HTH_Fis"/>
</dbReference>
<keyword evidence="4" id="KW-0238">DNA-binding</keyword>
<organism evidence="9 10">
    <name type="scientific">Sulfurisoma sediminicola</name>
    <dbReference type="NCBI Taxonomy" id="1381557"/>
    <lineage>
        <taxon>Bacteria</taxon>
        <taxon>Pseudomonadati</taxon>
        <taxon>Pseudomonadota</taxon>
        <taxon>Betaproteobacteria</taxon>
        <taxon>Nitrosomonadales</taxon>
        <taxon>Sterolibacteriaceae</taxon>
        <taxon>Sulfurisoma</taxon>
    </lineage>
</organism>
<dbReference type="PANTHER" id="PTHR32071:SF117">
    <property type="entry name" value="PTS-DEPENDENT DIHYDROXYACETONE KINASE OPERON REGULATORY PROTEIN-RELATED"/>
    <property type="match status" value="1"/>
</dbReference>
<dbReference type="Proteomes" id="UP000268908">
    <property type="component" value="Unassembled WGS sequence"/>
</dbReference>
<protein>
    <submittedName>
        <fullName evidence="9">Two-component system nitrogen regulation response regulator GlnG</fullName>
    </submittedName>
</protein>
<evidence type="ECO:0000259" key="8">
    <source>
        <dbReference type="PROSITE" id="PS50110"/>
    </source>
</evidence>
<dbReference type="FunFam" id="3.40.50.300:FF:000006">
    <property type="entry name" value="DNA-binding transcriptional regulator NtrC"/>
    <property type="match status" value="1"/>
</dbReference>
<dbReference type="PROSITE" id="PS00688">
    <property type="entry name" value="SIGMA54_INTERACT_3"/>
    <property type="match status" value="1"/>
</dbReference>
<reference evidence="9 10" key="1">
    <citation type="submission" date="2018-10" db="EMBL/GenBank/DDBJ databases">
        <title>Genomic Encyclopedia of Type Strains, Phase IV (KMG-IV): sequencing the most valuable type-strain genomes for metagenomic binning, comparative biology and taxonomic classification.</title>
        <authorList>
            <person name="Goeker M."/>
        </authorList>
    </citation>
    <scope>NUCLEOTIDE SEQUENCE [LARGE SCALE GENOMIC DNA]</scope>
    <source>
        <strain evidence="9 10">DSM 26916</strain>
    </source>
</reference>
<comment type="caution">
    <text evidence="9">The sequence shown here is derived from an EMBL/GenBank/DDBJ whole genome shotgun (WGS) entry which is preliminary data.</text>
</comment>
<dbReference type="Pfam" id="PF25601">
    <property type="entry name" value="AAA_lid_14"/>
    <property type="match status" value="1"/>
</dbReference>
<dbReference type="OrthoDB" id="5288224at2"/>
<feature type="domain" description="Response regulatory" evidence="8">
    <location>
        <begin position="34"/>
        <end position="154"/>
    </location>
</feature>
<evidence type="ECO:0000256" key="1">
    <source>
        <dbReference type="ARBA" id="ARBA00022741"/>
    </source>
</evidence>
<dbReference type="EMBL" id="RCCI01000006">
    <property type="protein sequence ID" value="RLJ63742.1"/>
    <property type="molecule type" value="Genomic_DNA"/>
</dbReference>
<dbReference type="Gene3D" id="1.10.10.60">
    <property type="entry name" value="Homeodomain-like"/>
    <property type="match status" value="1"/>
</dbReference>
<dbReference type="CDD" id="cd00156">
    <property type="entry name" value="REC"/>
    <property type="match status" value="1"/>
</dbReference>
<dbReference type="InterPro" id="IPR009057">
    <property type="entry name" value="Homeodomain-like_sf"/>
</dbReference>
<dbReference type="Pfam" id="PF00072">
    <property type="entry name" value="Response_reg"/>
    <property type="match status" value="1"/>
</dbReference>
<evidence type="ECO:0000256" key="6">
    <source>
        <dbReference type="PROSITE-ProRule" id="PRU00169"/>
    </source>
</evidence>
<dbReference type="InterPro" id="IPR027417">
    <property type="entry name" value="P-loop_NTPase"/>
</dbReference>
<dbReference type="SMART" id="SM00382">
    <property type="entry name" value="AAA"/>
    <property type="match status" value="1"/>
</dbReference>
<keyword evidence="1" id="KW-0547">Nucleotide-binding</keyword>
<keyword evidence="2" id="KW-0067">ATP-binding</keyword>
<dbReference type="PROSITE" id="PS50045">
    <property type="entry name" value="SIGMA54_INTERACT_4"/>
    <property type="match status" value="1"/>
</dbReference>
<dbReference type="PRINTS" id="PR01590">
    <property type="entry name" value="HTHFIS"/>
</dbReference>
<dbReference type="SUPFAM" id="SSF52172">
    <property type="entry name" value="CheY-like"/>
    <property type="match status" value="1"/>
</dbReference>
<dbReference type="InterPro" id="IPR003593">
    <property type="entry name" value="AAA+_ATPase"/>
</dbReference>
<dbReference type="Gene3D" id="3.40.50.2300">
    <property type="match status" value="1"/>
</dbReference>
<feature type="modified residue" description="4-aspartylphosphate" evidence="6">
    <location>
        <position position="84"/>
    </location>
</feature>
<dbReference type="SUPFAM" id="SSF46689">
    <property type="entry name" value="Homeodomain-like"/>
    <property type="match status" value="1"/>
</dbReference>
<dbReference type="InterPro" id="IPR011006">
    <property type="entry name" value="CheY-like_superfamily"/>
</dbReference>
<keyword evidence="3" id="KW-0805">Transcription regulation</keyword>
<evidence type="ECO:0000256" key="3">
    <source>
        <dbReference type="ARBA" id="ARBA00023015"/>
    </source>
</evidence>
<keyword evidence="10" id="KW-1185">Reference proteome</keyword>
<dbReference type="AlphaFoldDB" id="A0A497XCN8"/>
<dbReference type="InterPro" id="IPR001789">
    <property type="entry name" value="Sig_transdc_resp-reg_receiver"/>
</dbReference>
<feature type="domain" description="Sigma-54 factor interaction" evidence="7">
    <location>
        <begin position="172"/>
        <end position="401"/>
    </location>
</feature>
<evidence type="ECO:0000313" key="9">
    <source>
        <dbReference type="EMBL" id="RLJ63742.1"/>
    </source>
</evidence>
<evidence type="ECO:0000256" key="2">
    <source>
        <dbReference type="ARBA" id="ARBA00022840"/>
    </source>
</evidence>
<evidence type="ECO:0000256" key="4">
    <source>
        <dbReference type="ARBA" id="ARBA00023125"/>
    </source>
</evidence>
<sequence length="506" mass="55561">MRTVVVLYHAADRVTNIPRPVSDAPGTLPAQSPTLLIVDDDPLIVDSLRYFLGKEFAIVSADTRGEALKALEQREDLPVAALIDLGLPPTPHRPDEGFALIAELLARVPDIRIVVLSGQNDAANARHARVLGAADFVAKPAEPQHLLALLKQLLAVGREAVPATAATADALLIGQSAPMQKLRLQLRQYANAPFPVLIEGESGSGKELVANALHHLSERARRPYFALNCAAIAPSLVEPTLFGHAKGAFTGAAGARAGYFEDAADGTLFLDEIGELPLDLQPKLLRVLENGEYQRVGETQSRTSRTRVIAATNRDLKKEVREGRFRADLYHRLSVFTVSVPPVRELGDDRLLLLEHFSHEFARLFATQPFSLAEDARQRWLDYAFPGNVRELRNIVIRLTTKHPAERIGLYELEDELDEGGAQTGSSPPGLPADPAAFERLALDHLRDQGHQGDFSLDRLLRQWERAYINAAQQLAQGNLSHAAKILGVNRTTLYNRIETLSRTDS</sequence>
<dbReference type="GO" id="GO:0043565">
    <property type="term" value="F:sequence-specific DNA binding"/>
    <property type="evidence" value="ECO:0007669"/>
    <property type="project" value="InterPro"/>
</dbReference>
<dbReference type="PROSITE" id="PS00675">
    <property type="entry name" value="SIGMA54_INTERACT_1"/>
    <property type="match status" value="1"/>
</dbReference>
<dbReference type="GO" id="GO:0000160">
    <property type="term" value="P:phosphorelay signal transduction system"/>
    <property type="evidence" value="ECO:0007669"/>
    <property type="project" value="InterPro"/>
</dbReference>
<dbReference type="GO" id="GO:0005524">
    <property type="term" value="F:ATP binding"/>
    <property type="evidence" value="ECO:0007669"/>
    <property type="project" value="UniProtKB-KW"/>
</dbReference>
<dbReference type="SMART" id="SM00448">
    <property type="entry name" value="REC"/>
    <property type="match status" value="1"/>
</dbReference>
<name>A0A497XCN8_9PROT</name>
<accession>A0A497XCN8</accession>
<evidence type="ECO:0000256" key="5">
    <source>
        <dbReference type="ARBA" id="ARBA00023163"/>
    </source>
</evidence>
<dbReference type="Pfam" id="PF00158">
    <property type="entry name" value="Sigma54_activat"/>
    <property type="match status" value="1"/>
</dbReference>
<dbReference type="InterPro" id="IPR058031">
    <property type="entry name" value="AAA_lid_NorR"/>
</dbReference>
<dbReference type="InterPro" id="IPR025662">
    <property type="entry name" value="Sigma_54_int_dom_ATP-bd_1"/>
</dbReference>
<evidence type="ECO:0000313" key="10">
    <source>
        <dbReference type="Proteomes" id="UP000268908"/>
    </source>
</evidence>
<dbReference type="GO" id="GO:0006355">
    <property type="term" value="P:regulation of DNA-templated transcription"/>
    <property type="evidence" value="ECO:0007669"/>
    <property type="project" value="InterPro"/>
</dbReference>
<evidence type="ECO:0000259" key="7">
    <source>
        <dbReference type="PROSITE" id="PS50045"/>
    </source>
</evidence>